<organism evidence="3 4">
    <name type="scientific">Crocodylus porosus</name>
    <name type="common">Saltwater crocodile</name>
    <name type="synonym">Estuarine crocodile</name>
    <dbReference type="NCBI Taxonomy" id="8502"/>
    <lineage>
        <taxon>Eukaryota</taxon>
        <taxon>Metazoa</taxon>
        <taxon>Chordata</taxon>
        <taxon>Craniata</taxon>
        <taxon>Vertebrata</taxon>
        <taxon>Euteleostomi</taxon>
        <taxon>Archelosauria</taxon>
        <taxon>Archosauria</taxon>
        <taxon>Crocodylia</taxon>
        <taxon>Longirostres</taxon>
        <taxon>Crocodylidae</taxon>
        <taxon>Crocodylus</taxon>
    </lineage>
</organism>
<dbReference type="PROSITE" id="PS50015">
    <property type="entry name" value="SAP_B"/>
    <property type="match status" value="1"/>
</dbReference>
<dbReference type="Gene3D" id="1.10.225.10">
    <property type="entry name" value="Saposin-like"/>
    <property type="match status" value="1"/>
</dbReference>
<reference evidence="3" key="1">
    <citation type="submission" date="2025-08" db="UniProtKB">
        <authorList>
            <consortium name="Ensembl"/>
        </authorList>
    </citation>
    <scope>IDENTIFICATION</scope>
</reference>
<name>A0A7M4DUR4_CROPO</name>
<dbReference type="SUPFAM" id="SSF47862">
    <property type="entry name" value="Saposin"/>
    <property type="match status" value="1"/>
</dbReference>
<accession>A0A7M4DUR4</accession>
<reference evidence="3" key="2">
    <citation type="submission" date="2025-09" db="UniProtKB">
        <authorList>
            <consortium name="Ensembl"/>
        </authorList>
    </citation>
    <scope>IDENTIFICATION</scope>
</reference>
<dbReference type="InterPro" id="IPR008139">
    <property type="entry name" value="SaposinB_dom"/>
</dbReference>
<sequence>QEDTCSDCEQVVTLLTHLLQESPEGIAKALSGLCHLLPGAVAGTCQCLAEKYTVIALEAALGQLGPRLLCGMLLMCAAKDGYGPGELRLWVGATDGRVRSVRDCTGLGPPESKGV</sequence>
<dbReference type="InterPro" id="IPR011001">
    <property type="entry name" value="Saposin-like"/>
</dbReference>
<dbReference type="AlphaFoldDB" id="A0A7M4DUR4"/>
<evidence type="ECO:0000313" key="4">
    <source>
        <dbReference type="Proteomes" id="UP000594220"/>
    </source>
</evidence>
<dbReference type="SMART" id="SM00741">
    <property type="entry name" value="SapB"/>
    <property type="match status" value="1"/>
</dbReference>
<protein>
    <recommendedName>
        <fullName evidence="2">Saposin B-type domain-containing protein</fullName>
    </recommendedName>
</protein>
<dbReference type="Proteomes" id="UP000594220">
    <property type="component" value="Unplaced"/>
</dbReference>
<feature type="domain" description="Saposin B-type" evidence="2">
    <location>
        <begin position="1"/>
        <end position="80"/>
    </location>
</feature>
<dbReference type="GeneTree" id="ENSGT00990000210550"/>
<evidence type="ECO:0000313" key="3">
    <source>
        <dbReference type="Ensembl" id="ENSCPRP00005000130.1"/>
    </source>
</evidence>
<keyword evidence="1" id="KW-1015">Disulfide bond</keyword>
<evidence type="ECO:0000259" key="2">
    <source>
        <dbReference type="PROSITE" id="PS50015"/>
    </source>
</evidence>
<evidence type="ECO:0000256" key="1">
    <source>
        <dbReference type="ARBA" id="ARBA00023157"/>
    </source>
</evidence>
<dbReference type="Ensembl" id="ENSCPRT00005000177.1">
    <property type="protein sequence ID" value="ENSCPRP00005000130.1"/>
    <property type="gene ID" value="ENSCPRG00005000142.1"/>
</dbReference>
<keyword evidence="4" id="KW-1185">Reference proteome</keyword>
<proteinExistence type="predicted"/>